<dbReference type="InterPro" id="IPR000620">
    <property type="entry name" value="EamA_dom"/>
</dbReference>
<feature type="domain" description="EamA" evidence="4">
    <location>
        <begin position="5"/>
        <end position="140"/>
    </location>
</feature>
<feature type="transmembrane region" description="Helical" evidence="3">
    <location>
        <begin position="150"/>
        <end position="170"/>
    </location>
</feature>
<evidence type="ECO:0000256" key="1">
    <source>
        <dbReference type="ARBA" id="ARBA00004127"/>
    </source>
</evidence>
<dbReference type="EMBL" id="CAKJTG010000009">
    <property type="protein sequence ID" value="CAG9608242.1"/>
    <property type="molecule type" value="Genomic_DNA"/>
</dbReference>
<sequence length="304" mass="33568">MRNKMSILMITLAASLWGIIAIFVKQLTDIGFTPMEIVAIRVSFAFIILFWIGISSFKNQLKIKTKDIPVFAGSGIVSIVFFNWCYFTTINQMNLSLAVILLYTAPAMVVVFSRILFKEKLTKQKMVAVIGTLLGCIFITGIGSSSTEDLTMIGLITGLGSGLGYALYSIFGKIALEKYKPFTITFYTFLMATIFLLPLTSLWEKADLLFQIDTLLWALGLGLLPTVIAYFFYTKGLEKIESSKAAIIATVEPIVATLLGVVLYQEGMGLVQMIGTGLIFSSVIIVNITKKKKHQLTLENTTKV</sequence>
<feature type="transmembrane region" description="Helical" evidence="3">
    <location>
        <begin position="270"/>
        <end position="288"/>
    </location>
</feature>
<protein>
    <submittedName>
        <fullName evidence="5">Threonine/homoserine exporter RhtA</fullName>
    </submittedName>
</protein>
<feature type="transmembrane region" description="Helical" evidence="3">
    <location>
        <begin position="126"/>
        <end position="144"/>
    </location>
</feature>
<organism evidence="5 6">
    <name type="scientific">Pseudoneobacillus rhizosphaerae</name>
    <dbReference type="NCBI Taxonomy" id="2880968"/>
    <lineage>
        <taxon>Bacteria</taxon>
        <taxon>Bacillati</taxon>
        <taxon>Bacillota</taxon>
        <taxon>Bacilli</taxon>
        <taxon>Bacillales</taxon>
        <taxon>Bacillaceae</taxon>
        <taxon>Pseudoneobacillus</taxon>
    </lineage>
</organism>
<reference evidence="5" key="1">
    <citation type="submission" date="2021-10" db="EMBL/GenBank/DDBJ databases">
        <authorList>
            <person name="Criscuolo A."/>
        </authorList>
    </citation>
    <scope>NUCLEOTIDE SEQUENCE</scope>
    <source>
        <strain evidence="5">CIP111885</strain>
    </source>
</reference>
<evidence type="ECO:0000256" key="3">
    <source>
        <dbReference type="SAM" id="Phobius"/>
    </source>
</evidence>
<evidence type="ECO:0000259" key="4">
    <source>
        <dbReference type="Pfam" id="PF00892"/>
    </source>
</evidence>
<dbReference type="SUPFAM" id="SSF103481">
    <property type="entry name" value="Multidrug resistance efflux transporter EmrE"/>
    <property type="match status" value="2"/>
</dbReference>
<name>A0A9C7G9W8_9BACI</name>
<feature type="domain" description="EamA" evidence="4">
    <location>
        <begin position="152"/>
        <end position="287"/>
    </location>
</feature>
<dbReference type="GO" id="GO:0016020">
    <property type="term" value="C:membrane"/>
    <property type="evidence" value="ECO:0007669"/>
    <property type="project" value="InterPro"/>
</dbReference>
<dbReference type="PANTHER" id="PTHR22911">
    <property type="entry name" value="ACYL-MALONYL CONDENSING ENZYME-RELATED"/>
    <property type="match status" value="1"/>
</dbReference>
<dbReference type="Pfam" id="PF00892">
    <property type="entry name" value="EamA"/>
    <property type="match status" value="2"/>
</dbReference>
<dbReference type="Proteomes" id="UP000789845">
    <property type="component" value="Unassembled WGS sequence"/>
</dbReference>
<comment type="subcellular location">
    <subcellularLocation>
        <location evidence="1">Endomembrane system</location>
        <topology evidence="1">Multi-pass membrane protein</topology>
    </subcellularLocation>
</comment>
<dbReference type="AlphaFoldDB" id="A0A9C7G9W8"/>
<dbReference type="Gene3D" id="1.10.3730.20">
    <property type="match status" value="1"/>
</dbReference>
<feature type="transmembrane region" description="Helical" evidence="3">
    <location>
        <begin position="182"/>
        <end position="203"/>
    </location>
</feature>
<keyword evidence="3" id="KW-0812">Transmembrane</keyword>
<feature type="transmembrane region" description="Helical" evidence="3">
    <location>
        <begin position="95"/>
        <end position="117"/>
    </location>
</feature>
<evidence type="ECO:0000313" key="5">
    <source>
        <dbReference type="EMBL" id="CAG9608242.1"/>
    </source>
</evidence>
<feature type="transmembrane region" description="Helical" evidence="3">
    <location>
        <begin position="245"/>
        <end position="264"/>
    </location>
</feature>
<keyword evidence="3" id="KW-1133">Transmembrane helix</keyword>
<accession>A0A9C7G9W8</accession>
<feature type="transmembrane region" description="Helical" evidence="3">
    <location>
        <begin position="69"/>
        <end position="89"/>
    </location>
</feature>
<evidence type="ECO:0000256" key="2">
    <source>
        <dbReference type="ARBA" id="ARBA00007362"/>
    </source>
</evidence>
<comment type="similarity">
    <text evidence="2">Belongs to the EamA transporter family.</text>
</comment>
<feature type="transmembrane region" description="Helical" evidence="3">
    <location>
        <begin position="215"/>
        <end position="233"/>
    </location>
</feature>
<proteinExistence type="inferred from homology"/>
<dbReference type="PANTHER" id="PTHR22911:SF79">
    <property type="entry name" value="MOBA-LIKE NTP TRANSFERASE DOMAIN-CONTAINING PROTEIN"/>
    <property type="match status" value="1"/>
</dbReference>
<keyword evidence="3" id="KW-0472">Membrane</keyword>
<dbReference type="RefSeq" id="WP_230496483.1">
    <property type="nucleotide sequence ID" value="NZ_CAKJTG010000009.1"/>
</dbReference>
<feature type="transmembrane region" description="Helical" evidence="3">
    <location>
        <begin position="37"/>
        <end position="57"/>
    </location>
</feature>
<comment type="caution">
    <text evidence="5">The sequence shown here is derived from an EMBL/GenBank/DDBJ whole genome shotgun (WGS) entry which is preliminary data.</text>
</comment>
<dbReference type="InterPro" id="IPR037185">
    <property type="entry name" value="EmrE-like"/>
</dbReference>
<gene>
    <name evidence="5" type="primary">rhtA</name>
    <name evidence="5" type="ORF">NEOCIP111885_01934</name>
</gene>
<evidence type="ECO:0000313" key="6">
    <source>
        <dbReference type="Proteomes" id="UP000789845"/>
    </source>
</evidence>
<keyword evidence="6" id="KW-1185">Reference proteome</keyword>